<sequence length="122" mass="12537">MHTAYLVVTFIAIAFDGFSGIAALVHFAPILPGMESAGVPVSWLRFPIGTLKTLGTMGLIVGLWIPAVGIAAAAGLVVFFVCAVYTHVLAHDISGQMMFGGFLLALNCAALGVTLAAHPGVI</sequence>
<reference evidence="6 7" key="1">
    <citation type="submission" date="2016-06" db="EMBL/GenBank/DDBJ databases">
        <authorList>
            <person name="Kjaerup R.B."/>
            <person name="Dalgaard T.S."/>
            <person name="Juul-Madsen H.R."/>
        </authorList>
    </citation>
    <scope>NUCLEOTIDE SEQUENCE [LARGE SCALE GENOMIC DNA]</scope>
    <source>
        <strain evidence="6 7">852002-51834_SCH5396731</strain>
    </source>
</reference>
<dbReference type="Pfam" id="PF13564">
    <property type="entry name" value="DoxX_2"/>
    <property type="match status" value="1"/>
</dbReference>
<dbReference type="InterPro" id="IPR032808">
    <property type="entry name" value="DoxX"/>
</dbReference>
<evidence type="ECO:0000256" key="1">
    <source>
        <dbReference type="ARBA" id="ARBA00004141"/>
    </source>
</evidence>
<keyword evidence="4 5" id="KW-0472">Membrane</keyword>
<organism evidence="6 7">
    <name type="scientific">Mycobacterium colombiense</name>
    <dbReference type="NCBI Taxonomy" id="339268"/>
    <lineage>
        <taxon>Bacteria</taxon>
        <taxon>Bacillati</taxon>
        <taxon>Actinomycetota</taxon>
        <taxon>Actinomycetes</taxon>
        <taxon>Mycobacteriales</taxon>
        <taxon>Mycobacteriaceae</taxon>
        <taxon>Mycobacterium</taxon>
        <taxon>Mycobacterium avium complex (MAC)</taxon>
    </lineage>
</organism>
<feature type="transmembrane region" description="Helical" evidence="5">
    <location>
        <begin position="63"/>
        <end position="85"/>
    </location>
</feature>
<dbReference type="OrthoDB" id="4377071at2"/>
<keyword evidence="2 5" id="KW-0812">Transmembrane</keyword>
<proteinExistence type="predicted"/>
<dbReference type="Proteomes" id="UP000091914">
    <property type="component" value="Unassembled WGS sequence"/>
</dbReference>
<accession>A0A1A0V473</accession>
<protein>
    <recommendedName>
        <fullName evidence="8">DoxX family protein</fullName>
    </recommendedName>
</protein>
<dbReference type="EMBL" id="LZSX01000109">
    <property type="protein sequence ID" value="OBB78034.1"/>
    <property type="molecule type" value="Genomic_DNA"/>
</dbReference>
<comment type="subcellular location">
    <subcellularLocation>
        <location evidence="1">Membrane</location>
        <topology evidence="1">Multi-pass membrane protein</topology>
    </subcellularLocation>
</comment>
<dbReference type="GO" id="GO:0016020">
    <property type="term" value="C:membrane"/>
    <property type="evidence" value="ECO:0007669"/>
    <property type="project" value="UniProtKB-SubCell"/>
</dbReference>
<evidence type="ECO:0000256" key="4">
    <source>
        <dbReference type="ARBA" id="ARBA00023136"/>
    </source>
</evidence>
<gene>
    <name evidence="6" type="ORF">A5760_22630</name>
</gene>
<evidence type="ECO:0000313" key="6">
    <source>
        <dbReference type="EMBL" id="OBB78034.1"/>
    </source>
</evidence>
<name>A0A1A0V473_9MYCO</name>
<evidence type="ECO:0000313" key="7">
    <source>
        <dbReference type="Proteomes" id="UP000091914"/>
    </source>
</evidence>
<dbReference type="RefSeq" id="WP_064886154.1">
    <property type="nucleotide sequence ID" value="NZ_LZSX01000109.1"/>
</dbReference>
<evidence type="ECO:0008006" key="8">
    <source>
        <dbReference type="Google" id="ProtNLM"/>
    </source>
</evidence>
<evidence type="ECO:0000256" key="2">
    <source>
        <dbReference type="ARBA" id="ARBA00022692"/>
    </source>
</evidence>
<keyword evidence="3 5" id="KW-1133">Transmembrane helix</keyword>
<dbReference type="AlphaFoldDB" id="A0A1A0V473"/>
<evidence type="ECO:0000256" key="3">
    <source>
        <dbReference type="ARBA" id="ARBA00022989"/>
    </source>
</evidence>
<evidence type="ECO:0000256" key="5">
    <source>
        <dbReference type="SAM" id="Phobius"/>
    </source>
</evidence>
<comment type="caution">
    <text evidence="6">The sequence shown here is derived from an EMBL/GenBank/DDBJ whole genome shotgun (WGS) entry which is preliminary data.</text>
</comment>
<feature type="transmembrane region" description="Helical" evidence="5">
    <location>
        <begin position="97"/>
        <end position="117"/>
    </location>
</feature>